<dbReference type="InterPro" id="IPR030659">
    <property type="entry name" value="SecY_CS"/>
</dbReference>
<evidence type="ECO:0000256" key="12">
    <source>
        <dbReference type="RuleBase" id="RU003484"/>
    </source>
</evidence>
<dbReference type="EMBL" id="CP011454">
    <property type="protein sequence ID" value="AMW04398.1"/>
    <property type="molecule type" value="Genomic_DNA"/>
</dbReference>
<keyword evidence="3 10" id="KW-0813">Transport</keyword>
<feature type="transmembrane region" description="Helical" evidence="10">
    <location>
        <begin position="154"/>
        <end position="174"/>
    </location>
</feature>
<evidence type="ECO:0000256" key="6">
    <source>
        <dbReference type="ARBA" id="ARBA00022989"/>
    </source>
</evidence>
<gene>
    <name evidence="10" type="primary">secY</name>
    <name evidence="14" type="ORF">GEMMAAP_05170</name>
</gene>
<evidence type="ECO:0000256" key="5">
    <source>
        <dbReference type="ARBA" id="ARBA00022927"/>
    </source>
</evidence>
<evidence type="ECO:0000256" key="4">
    <source>
        <dbReference type="ARBA" id="ARBA00022692"/>
    </source>
</evidence>
<evidence type="ECO:0000313" key="14">
    <source>
        <dbReference type="EMBL" id="AMW04398.1"/>
    </source>
</evidence>
<protein>
    <recommendedName>
        <fullName evidence="9 10">Protein translocase subunit SecY</fullName>
    </recommendedName>
</protein>
<evidence type="ECO:0000256" key="9">
    <source>
        <dbReference type="ARBA" id="ARBA00039733"/>
    </source>
</evidence>
<comment type="subunit">
    <text evidence="10">Component of the Sec protein translocase complex. Heterotrimer consisting of SecY, SecE and SecG subunits. The heterotrimers can form oligomers, although 1 heterotrimer is thought to be able to translocate proteins. Interacts with the ribosome. Interacts with SecDF, and other proteins may be involved. Interacts with SecA.</text>
</comment>
<feature type="transmembrane region" description="Helical" evidence="10">
    <location>
        <begin position="219"/>
        <end position="244"/>
    </location>
</feature>
<keyword evidence="8 10" id="KW-0472">Membrane</keyword>
<keyword evidence="6 10" id="KW-1133">Transmembrane helix</keyword>
<dbReference type="eggNOG" id="COG0201">
    <property type="taxonomic scope" value="Bacteria"/>
</dbReference>
<keyword evidence="5 10" id="KW-0653">Protein transport</keyword>
<dbReference type="STRING" id="1379270.GEMMAAP_05170"/>
<dbReference type="AlphaFoldDB" id="A0A143BH88"/>
<proteinExistence type="inferred from homology"/>
<dbReference type="InterPro" id="IPR026593">
    <property type="entry name" value="SecY"/>
</dbReference>
<feature type="transmembrane region" description="Helical" evidence="10">
    <location>
        <begin position="124"/>
        <end position="148"/>
    </location>
</feature>
<dbReference type="HAMAP" id="MF_01465">
    <property type="entry name" value="SecY"/>
    <property type="match status" value="1"/>
</dbReference>
<evidence type="ECO:0000256" key="13">
    <source>
        <dbReference type="RuleBase" id="RU004349"/>
    </source>
</evidence>
<comment type="caution">
    <text evidence="10">Lacks conserved residue(s) required for the propagation of feature annotation.</text>
</comment>
<accession>A0A143BH88</accession>
<dbReference type="RefSeq" id="WP_026849951.1">
    <property type="nucleotide sequence ID" value="NZ_CP011454.1"/>
</dbReference>
<reference evidence="14 15" key="2">
    <citation type="journal article" date="2016" name="Environ. Microbiol. Rep.">
        <title>Metagenomic evidence for the presence of phototrophic Gemmatimonadetes bacteria in diverse environments.</title>
        <authorList>
            <person name="Zeng Y."/>
            <person name="Baumbach J."/>
            <person name="Barbosa E.G."/>
            <person name="Azevedo V."/>
            <person name="Zhang C."/>
            <person name="Koblizek M."/>
        </authorList>
    </citation>
    <scope>NUCLEOTIDE SEQUENCE [LARGE SCALE GENOMIC DNA]</scope>
    <source>
        <strain evidence="14 15">AP64</strain>
    </source>
</reference>
<organism evidence="14 15">
    <name type="scientific">Gemmatimonas phototrophica</name>
    <dbReference type="NCBI Taxonomy" id="1379270"/>
    <lineage>
        <taxon>Bacteria</taxon>
        <taxon>Pseudomonadati</taxon>
        <taxon>Gemmatimonadota</taxon>
        <taxon>Gemmatimonadia</taxon>
        <taxon>Gemmatimonadales</taxon>
        <taxon>Gemmatimonadaceae</taxon>
        <taxon>Gemmatimonas</taxon>
    </lineage>
</organism>
<evidence type="ECO:0000256" key="1">
    <source>
        <dbReference type="ARBA" id="ARBA00004141"/>
    </source>
</evidence>
<dbReference type="InterPro" id="IPR023201">
    <property type="entry name" value="SecY_dom_sf"/>
</dbReference>
<dbReference type="GO" id="GO:0006605">
    <property type="term" value="P:protein targeting"/>
    <property type="evidence" value="ECO:0007669"/>
    <property type="project" value="UniProtKB-UniRule"/>
</dbReference>
<dbReference type="PIRSF" id="PIRSF004557">
    <property type="entry name" value="SecY"/>
    <property type="match status" value="1"/>
</dbReference>
<dbReference type="FunFam" id="1.10.3370.10:FF:000001">
    <property type="entry name" value="Preprotein translocase subunit SecY"/>
    <property type="match status" value="1"/>
</dbReference>
<keyword evidence="15" id="KW-1185">Reference proteome</keyword>
<sequence length="449" mass="49116">MAEDNNAAANAVANIYRTPELWAKITFTFLCMVIYRVGSHITAPGIDVQALTDYFTRQQGGGLLGLYDMFVGGGLSRATVFALGIMPYISASIFVQIAGAVLPNVDKMQKDEEGRKKLTQYTRYLTVVLALIQAYGFALFTASLPAAVSRPGPWFTIQMMLFLTAGAIFVMWLGEQITERGLGNGASLIIFFSIVERMWPSIFQSFNFVTTGAISPLTLVVLGLVMVAVVAGVVAITVAARRVLIQIPQRTMARGRQREAARNFIPLRINTAGVMPIIFAQSVIVIPGALAQFSGNAKLQEIAEYFNPQGPNPWLYFILSAVLIMLFTYFYTSIIFNPVDLAENLKKQGGFVPGIKPGAKTAEYIEQVVERITLPGAIFLTVIALMPIVIARLVNVPFAFGGTSLLIVVGVALDTMAQMQQHLLLRKYDGFMKKGRVKFRGRQATQGGF</sequence>
<dbReference type="InterPro" id="IPR002208">
    <property type="entry name" value="SecY/SEC61-alpha"/>
</dbReference>
<keyword evidence="10" id="KW-1003">Cell membrane</keyword>
<feature type="transmembrane region" description="Helical" evidence="10">
    <location>
        <begin position="396"/>
        <end position="417"/>
    </location>
</feature>
<name>A0A143BH88_9BACT</name>
<feature type="transmembrane region" description="Helical" evidence="10">
    <location>
        <begin position="265"/>
        <end position="294"/>
    </location>
</feature>
<comment type="subcellular location">
    <subcellularLocation>
        <location evidence="10">Cell membrane</location>
        <topology evidence="10">Multi-pass membrane protein</topology>
    </subcellularLocation>
    <subcellularLocation>
        <location evidence="1 12">Membrane</location>
        <topology evidence="1 12">Multi-pass membrane protein</topology>
    </subcellularLocation>
</comment>
<dbReference type="PRINTS" id="PR00303">
    <property type="entry name" value="SECYTRNLCASE"/>
</dbReference>
<dbReference type="PROSITE" id="PS00756">
    <property type="entry name" value="SECY_2"/>
    <property type="match status" value="1"/>
</dbReference>
<dbReference type="OrthoDB" id="9809248at2"/>
<dbReference type="GO" id="GO:0005886">
    <property type="term" value="C:plasma membrane"/>
    <property type="evidence" value="ECO:0007669"/>
    <property type="project" value="UniProtKB-SubCell"/>
</dbReference>
<evidence type="ECO:0000313" key="15">
    <source>
        <dbReference type="Proteomes" id="UP000076404"/>
    </source>
</evidence>
<dbReference type="Gene3D" id="1.10.3370.10">
    <property type="entry name" value="SecY subunit domain"/>
    <property type="match status" value="1"/>
</dbReference>
<evidence type="ECO:0000256" key="8">
    <source>
        <dbReference type="ARBA" id="ARBA00023136"/>
    </source>
</evidence>
<evidence type="ECO:0000256" key="2">
    <source>
        <dbReference type="ARBA" id="ARBA00005751"/>
    </source>
</evidence>
<feature type="transmembrane region" description="Helical" evidence="10">
    <location>
        <begin position="78"/>
        <end position="103"/>
    </location>
</feature>
<dbReference type="Pfam" id="PF00344">
    <property type="entry name" value="SecY"/>
    <property type="match status" value="1"/>
</dbReference>
<dbReference type="Proteomes" id="UP000076404">
    <property type="component" value="Chromosome"/>
</dbReference>
<dbReference type="KEGG" id="gph:GEMMAAP_05170"/>
<feature type="transmembrane region" description="Helical" evidence="10">
    <location>
        <begin position="372"/>
        <end position="390"/>
    </location>
</feature>
<comment type="function">
    <text evidence="10 11">The central subunit of the protein translocation channel SecYEG. Consists of two halves formed by TMs 1-5 and 6-10. These two domains form a lateral gate at the front which open onto the bilayer between TMs 2 and 7, and are clamped together by SecE at the back. The channel is closed by both a pore ring composed of hydrophobic SecY resides and a short helix (helix 2A) on the extracellular side of the membrane which forms a plug. The plug probably moves laterally to allow the channel to open. The ring and the pore may move independently.</text>
</comment>
<keyword evidence="4 10" id="KW-0812">Transmembrane</keyword>
<dbReference type="NCBIfam" id="TIGR00967">
    <property type="entry name" value="3a0501s007"/>
    <property type="match status" value="1"/>
</dbReference>
<evidence type="ECO:0000256" key="3">
    <source>
        <dbReference type="ARBA" id="ARBA00022448"/>
    </source>
</evidence>
<dbReference type="PROSITE" id="PS00755">
    <property type="entry name" value="SECY_1"/>
    <property type="match status" value="1"/>
</dbReference>
<dbReference type="GO" id="GO:0065002">
    <property type="term" value="P:intracellular protein transmembrane transport"/>
    <property type="evidence" value="ECO:0007669"/>
    <property type="project" value="UniProtKB-UniRule"/>
</dbReference>
<evidence type="ECO:0000256" key="11">
    <source>
        <dbReference type="RuleBase" id="RU000537"/>
    </source>
</evidence>
<dbReference type="GO" id="GO:0043952">
    <property type="term" value="P:protein transport by the Sec complex"/>
    <property type="evidence" value="ECO:0007669"/>
    <property type="project" value="UniProtKB-UniRule"/>
</dbReference>
<reference evidence="14 15" key="1">
    <citation type="journal article" date="2014" name="Proc. Natl. Acad. Sci. U.S.A.">
        <title>Functional type 2 photosynthetic reaction centers found in the rare bacterial phylum Gemmatimonadetes.</title>
        <authorList>
            <person name="Zeng Y."/>
            <person name="Feng F."/>
            <person name="Medova H."/>
            <person name="Dean J."/>
            <person name="Koblizek M."/>
        </authorList>
    </citation>
    <scope>NUCLEOTIDE SEQUENCE [LARGE SCALE GENOMIC DNA]</scope>
    <source>
        <strain evidence="14 15">AP64</strain>
    </source>
</reference>
<feature type="transmembrane region" description="Helical" evidence="10">
    <location>
        <begin position="181"/>
        <end position="199"/>
    </location>
</feature>
<evidence type="ECO:0000256" key="10">
    <source>
        <dbReference type="HAMAP-Rule" id="MF_01465"/>
    </source>
</evidence>
<feature type="transmembrane region" description="Helical" evidence="10">
    <location>
        <begin position="314"/>
        <end position="336"/>
    </location>
</feature>
<evidence type="ECO:0000256" key="7">
    <source>
        <dbReference type="ARBA" id="ARBA00023010"/>
    </source>
</evidence>
<dbReference type="SUPFAM" id="SSF103491">
    <property type="entry name" value="Preprotein translocase SecY subunit"/>
    <property type="match status" value="1"/>
</dbReference>
<keyword evidence="7 10" id="KW-0811">Translocation</keyword>
<dbReference type="PANTHER" id="PTHR10906">
    <property type="entry name" value="SECY/SEC61-ALPHA FAMILY MEMBER"/>
    <property type="match status" value="1"/>
</dbReference>
<comment type="similarity">
    <text evidence="2 10 13">Belongs to the SecY/SEC61-alpha family.</text>
</comment>